<keyword evidence="2" id="KW-1185">Reference proteome</keyword>
<dbReference type="InterPro" id="IPR007061">
    <property type="entry name" value="MST-like"/>
</dbReference>
<sequence length="175" mass="20123">MLTEIEPPEEPPIHLTAPGDLLAGYLDFYRDAVLRKVDGLSEEDLRRSQVPSGWTPLELLLHLAHVERRWLQWGFAAEPVDRPWGDRDPDRDRWHVPAEQSAEQVRTFFLTQCQRSREIVADAELTDLARLGGRFTSEGDRPTLVWILFHVLQEYARHAGHLDVARELADGRIGE</sequence>
<dbReference type="RefSeq" id="WP_318296983.1">
    <property type="nucleotide sequence ID" value="NZ_BAAABQ010000061.1"/>
</dbReference>
<reference evidence="1 2" key="1">
    <citation type="submission" date="2020-08" db="EMBL/GenBank/DDBJ databases">
        <title>Genomic Encyclopedia of Archaeal and Bacterial Type Strains, Phase II (KMG-II): from individual species to whole genera.</title>
        <authorList>
            <person name="Goeker M."/>
        </authorList>
    </citation>
    <scope>NUCLEOTIDE SEQUENCE [LARGE SCALE GENOMIC DNA]</scope>
    <source>
        <strain evidence="1 2">DSM 43850</strain>
    </source>
</reference>
<evidence type="ECO:0000313" key="1">
    <source>
        <dbReference type="EMBL" id="MBA8931882.1"/>
    </source>
</evidence>
<protein>
    <submittedName>
        <fullName evidence="1">Damage-inducible protein DinB</fullName>
    </submittedName>
</protein>
<evidence type="ECO:0000313" key="2">
    <source>
        <dbReference type="Proteomes" id="UP000517916"/>
    </source>
</evidence>
<dbReference type="Pfam" id="PF04978">
    <property type="entry name" value="MST"/>
    <property type="match status" value="1"/>
</dbReference>
<dbReference type="EMBL" id="JACJID010000010">
    <property type="protein sequence ID" value="MBA8931882.1"/>
    <property type="molecule type" value="Genomic_DNA"/>
</dbReference>
<comment type="caution">
    <text evidence="1">The sequence shown here is derived from an EMBL/GenBank/DDBJ whole genome shotgun (WGS) entry which is preliminary data.</text>
</comment>
<gene>
    <name evidence="1" type="ORF">BC739_009141</name>
</gene>
<organism evidence="1 2">
    <name type="scientific">Kutzneria viridogrisea</name>
    <dbReference type="NCBI Taxonomy" id="47990"/>
    <lineage>
        <taxon>Bacteria</taxon>
        <taxon>Bacillati</taxon>
        <taxon>Actinomycetota</taxon>
        <taxon>Actinomycetes</taxon>
        <taxon>Pseudonocardiales</taxon>
        <taxon>Pseudonocardiaceae</taxon>
        <taxon>Kutzneria</taxon>
    </lineage>
</organism>
<dbReference type="Gene3D" id="1.20.120.450">
    <property type="entry name" value="dinb family like domain"/>
    <property type="match status" value="1"/>
</dbReference>
<dbReference type="SUPFAM" id="SSF109854">
    <property type="entry name" value="DinB/YfiT-like putative metalloenzymes"/>
    <property type="match status" value="1"/>
</dbReference>
<name>A0ABR6BZ71_9PSEU</name>
<dbReference type="Proteomes" id="UP000517916">
    <property type="component" value="Unassembled WGS sequence"/>
</dbReference>
<accession>A0ABR6BZ71</accession>
<proteinExistence type="predicted"/>
<dbReference type="InterPro" id="IPR034660">
    <property type="entry name" value="DinB/YfiT-like"/>
</dbReference>